<dbReference type="Pfam" id="PF00069">
    <property type="entry name" value="Pkinase"/>
    <property type="match status" value="1"/>
</dbReference>
<keyword evidence="6" id="KW-0418">Kinase</keyword>
<accession>A0A8C6M316</accession>
<dbReference type="SUPFAM" id="SSF56112">
    <property type="entry name" value="Protein kinase-like (PK-like)"/>
    <property type="match status" value="1"/>
</dbReference>
<evidence type="ECO:0000256" key="9">
    <source>
        <dbReference type="ARBA" id="ARBA00048679"/>
    </source>
</evidence>
<dbReference type="Proteomes" id="UP000694548">
    <property type="component" value="Chromosome sgr01"/>
</dbReference>
<dbReference type="PANTHER" id="PTHR22984:SF11">
    <property type="entry name" value="AURORA KINASE-RELATED"/>
    <property type="match status" value="1"/>
</dbReference>
<evidence type="ECO:0000256" key="5">
    <source>
        <dbReference type="ARBA" id="ARBA00022741"/>
    </source>
</evidence>
<dbReference type="SMART" id="SM00220">
    <property type="entry name" value="S_TKc"/>
    <property type="match status" value="1"/>
</dbReference>
<evidence type="ECO:0000313" key="12">
    <source>
        <dbReference type="Proteomes" id="UP000694548"/>
    </source>
</evidence>
<evidence type="ECO:0000256" key="1">
    <source>
        <dbReference type="ARBA" id="ARBA00005505"/>
    </source>
</evidence>
<dbReference type="EC" id="2.7.11.1" evidence="2"/>
<dbReference type="Ensembl" id="ENSNFUT00015029339.1">
    <property type="protein sequence ID" value="ENSNFUP00015028077.1"/>
    <property type="gene ID" value="ENSNFUG00015013570.1"/>
</dbReference>
<dbReference type="PANTHER" id="PTHR22984">
    <property type="entry name" value="SERINE/THREONINE-PROTEIN KINASE PIM"/>
    <property type="match status" value="1"/>
</dbReference>
<dbReference type="GO" id="GO:0005737">
    <property type="term" value="C:cytoplasm"/>
    <property type="evidence" value="ECO:0007669"/>
    <property type="project" value="TreeGrafter"/>
</dbReference>
<proteinExistence type="inferred from homology"/>
<dbReference type="InterPro" id="IPR051138">
    <property type="entry name" value="PIM_Ser/Thr_kinase"/>
</dbReference>
<dbReference type="InterPro" id="IPR000719">
    <property type="entry name" value="Prot_kinase_dom"/>
</dbReference>
<evidence type="ECO:0000259" key="10">
    <source>
        <dbReference type="PROSITE" id="PS50011"/>
    </source>
</evidence>
<evidence type="ECO:0000256" key="7">
    <source>
        <dbReference type="ARBA" id="ARBA00022840"/>
    </source>
</evidence>
<evidence type="ECO:0000256" key="6">
    <source>
        <dbReference type="ARBA" id="ARBA00022777"/>
    </source>
</evidence>
<keyword evidence="12" id="KW-1185">Reference proteome</keyword>
<evidence type="ECO:0000313" key="11">
    <source>
        <dbReference type="Ensembl" id="ENSNFUP00015028077.1"/>
    </source>
</evidence>
<reference evidence="11" key="1">
    <citation type="submission" date="2014-08" db="EMBL/GenBank/DDBJ databases">
        <authorList>
            <person name="Senf B."/>
            <person name="Petzold A."/>
            <person name="Downie B.R."/>
            <person name="Koch P."/>
            <person name="Platzer M."/>
        </authorList>
    </citation>
    <scope>NUCLEOTIDE SEQUENCE [LARGE SCALE GENOMIC DNA]</scope>
    <source>
        <strain evidence="11">GRZ</strain>
    </source>
</reference>
<dbReference type="Gene3D" id="1.10.510.10">
    <property type="entry name" value="Transferase(Phosphotransferase) domain 1"/>
    <property type="match status" value="1"/>
</dbReference>
<organism evidence="11 12">
    <name type="scientific">Nothobranchius furzeri</name>
    <name type="common">Turquoise killifish</name>
    <dbReference type="NCBI Taxonomy" id="105023"/>
    <lineage>
        <taxon>Eukaryota</taxon>
        <taxon>Metazoa</taxon>
        <taxon>Chordata</taxon>
        <taxon>Craniata</taxon>
        <taxon>Vertebrata</taxon>
        <taxon>Euteleostomi</taxon>
        <taxon>Actinopterygii</taxon>
        <taxon>Neopterygii</taxon>
        <taxon>Teleostei</taxon>
        <taxon>Neoteleostei</taxon>
        <taxon>Acanthomorphata</taxon>
        <taxon>Ovalentaria</taxon>
        <taxon>Atherinomorphae</taxon>
        <taxon>Cyprinodontiformes</taxon>
        <taxon>Nothobranchiidae</taxon>
        <taxon>Nothobranchius</taxon>
    </lineage>
</organism>
<dbReference type="GO" id="GO:0004674">
    <property type="term" value="F:protein serine/threonine kinase activity"/>
    <property type="evidence" value="ECO:0007669"/>
    <property type="project" value="UniProtKB-KW"/>
</dbReference>
<comment type="catalytic activity">
    <reaction evidence="9">
        <text>L-seryl-[protein] + ATP = O-phospho-L-seryl-[protein] + ADP + H(+)</text>
        <dbReference type="Rhea" id="RHEA:17989"/>
        <dbReference type="Rhea" id="RHEA-COMP:9863"/>
        <dbReference type="Rhea" id="RHEA-COMP:11604"/>
        <dbReference type="ChEBI" id="CHEBI:15378"/>
        <dbReference type="ChEBI" id="CHEBI:29999"/>
        <dbReference type="ChEBI" id="CHEBI:30616"/>
        <dbReference type="ChEBI" id="CHEBI:83421"/>
        <dbReference type="ChEBI" id="CHEBI:456216"/>
        <dbReference type="EC" id="2.7.11.1"/>
    </reaction>
</comment>
<comment type="similarity">
    <text evidence="1">Belongs to the protein kinase superfamily. CAMK Ser/Thr protein kinase family. PIM subfamily.</text>
</comment>
<dbReference type="GeneTree" id="ENSGT00950000182996"/>
<dbReference type="AlphaFoldDB" id="A0A8C6M316"/>
<keyword evidence="5" id="KW-0547">Nucleotide-binding</keyword>
<dbReference type="PROSITE" id="PS00108">
    <property type="entry name" value="PROTEIN_KINASE_ST"/>
    <property type="match status" value="1"/>
</dbReference>
<comment type="catalytic activity">
    <reaction evidence="8">
        <text>L-threonyl-[protein] + ATP = O-phospho-L-threonyl-[protein] + ADP + H(+)</text>
        <dbReference type="Rhea" id="RHEA:46608"/>
        <dbReference type="Rhea" id="RHEA-COMP:11060"/>
        <dbReference type="Rhea" id="RHEA-COMP:11605"/>
        <dbReference type="ChEBI" id="CHEBI:15378"/>
        <dbReference type="ChEBI" id="CHEBI:30013"/>
        <dbReference type="ChEBI" id="CHEBI:30616"/>
        <dbReference type="ChEBI" id="CHEBI:61977"/>
        <dbReference type="ChEBI" id="CHEBI:456216"/>
        <dbReference type="EC" id="2.7.11.1"/>
    </reaction>
</comment>
<reference evidence="11" key="2">
    <citation type="submission" date="2025-08" db="UniProtKB">
        <authorList>
            <consortium name="Ensembl"/>
        </authorList>
    </citation>
    <scope>IDENTIFICATION</scope>
</reference>
<evidence type="ECO:0000256" key="8">
    <source>
        <dbReference type="ARBA" id="ARBA00047899"/>
    </source>
</evidence>
<feature type="domain" description="Protein kinase" evidence="10">
    <location>
        <begin position="1"/>
        <end position="192"/>
    </location>
</feature>
<dbReference type="GO" id="GO:0043066">
    <property type="term" value="P:negative regulation of apoptotic process"/>
    <property type="evidence" value="ECO:0007669"/>
    <property type="project" value="TreeGrafter"/>
</dbReference>
<evidence type="ECO:0000256" key="2">
    <source>
        <dbReference type="ARBA" id="ARBA00012513"/>
    </source>
</evidence>
<keyword evidence="7" id="KW-0067">ATP-binding</keyword>
<protein>
    <recommendedName>
        <fullName evidence="2">non-specific serine/threonine protein kinase</fullName>
        <ecNumber evidence="2">2.7.11.1</ecNumber>
    </recommendedName>
</protein>
<sequence length="192" mass="21640">MEVPGPAVDLSQYVENNKGPLQESQAKLIIKQLVDAAKRREDNNIFHRDMKPHNILITDSEVPQLQLTDFGLSCFTNQAHDNDGFYGTEEHAPAEWLSNGVYNAGPATVWQVGVATSQLRAASASPLDFIKHKTPLRVWIRHRQHMALLATPSGSMELLQKYMKMDQGIYFLTEDSRKNGPNYLLSLPMAHR</sequence>
<dbReference type="InterPro" id="IPR008271">
    <property type="entry name" value="Ser/Thr_kinase_AS"/>
</dbReference>
<keyword evidence="3" id="KW-0723">Serine/threonine-protein kinase</keyword>
<dbReference type="GO" id="GO:0007346">
    <property type="term" value="P:regulation of mitotic cell cycle"/>
    <property type="evidence" value="ECO:0007669"/>
    <property type="project" value="TreeGrafter"/>
</dbReference>
<dbReference type="GO" id="GO:0005524">
    <property type="term" value="F:ATP binding"/>
    <property type="evidence" value="ECO:0007669"/>
    <property type="project" value="UniProtKB-KW"/>
</dbReference>
<dbReference type="InterPro" id="IPR011009">
    <property type="entry name" value="Kinase-like_dom_sf"/>
</dbReference>
<reference evidence="11" key="3">
    <citation type="submission" date="2025-09" db="UniProtKB">
        <authorList>
            <consortium name="Ensembl"/>
        </authorList>
    </citation>
    <scope>IDENTIFICATION</scope>
</reference>
<evidence type="ECO:0000256" key="4">
    <source>
        <dbReference type="ARBA" id="ARBA00022679"/>
    </source>
</evidence>
<evidence type="ECO:0000256" key="3">
    <source>
        <dbReference type="ARBA" id="ARBA00022527"/>
    </source>
</evidence>
<dbReference type="PROSITE" id="PS50011">
    <property type="entry name" value="PROTEIN_KINASE_DOM"/>
    <property type="match status" value="1"/>
</dbReference>
<keyword evidence="4" id="KW-0808">Transferase</keyword>
<name>A0A8C6M316_NOTFU</name>